<protein>
    <submittedName>
        <fullName evidence="2">Uncharacterized protein conserved in bacteria</fullName>
    </submittedName>
</protein>
<dbReference type="Proteomes" id="UP000007058">
    <property type="component" value="Chromosome"/>
</dbReference>
<keyword evidence="3" id="KW-1185">Reference proteome</keyword>
<reference evidence="2 3" key="1">
    <citation type="journal article" date="2005" name="DNA Res.">
        <title>Complete genome sequence of the facultative anaerobic magnetotactic bacterium Magnetospirillum sp. strain AMB-1.</title>
        <authorList>
            <person name="Matsunaga T."/>
            <person name="Okamura Y."/>
            <person name="Fukuda Y."/>
            <person name="Wahyudi A.T."/>
            <person name="Murase Y."/>
            <person name="Takeyama H."/>
        </authorList>
    </citation>
    <scope>NUCLEOTIDE SEQUENCE [LARGE SCALE GENOMIC DNA]</scope>
    <source>
        <strain evidence="3">ATCC 700264 / AMB-1</strain>
    </source>
</reference>
<name>Q2WA81_PARM1</name>
<dbReference type="KEGG" id="mag:amb0440"/>
<dbReference type="STRING" id="342108.amb0440"/>
<dbReference type="HOGENOM" id="CLU_100987_0_0_5"/>
<evidence type="ECO:0000313" key="3">
    <source>
        <dbReference type="Proteomes" id="UP000007058"/>
    </source>
</evidence>
<organism evidence="2 3">
    <name type="scientific">Paramagnetospirillum magneticum (strain ATCC 700264 / AMB-1)</name>
    <name type="common">Magnetospirillum magneticum</name>
    <dbReference type="NCBI Taxonomy" id="342108"/>
    <lineage>
        <taxon>Bacteria</taxon>
        <taxon>Pseudomonadati</taxon>
        <taxon>Pseudomonadota</taxon>
        <taxon>Alphaproteobacteria</taxon>
        <taxon>Rhodospirillales</taxon>
        <taxon>Magnetospirillaceae</taxon>
        <taxon>Paramagnetospirillum</taxon>
    </lineage>
</organism>
<dbReference type="AlphaFoldDB" id="Q2WA81"/>
<accession>Q2WA81</accession>
<feature type="region of interest" description="Disordered" evidence="1">
    <location>
        <begin position="1"/>
        <end position="21"/>
    </location>
</feature>
<gene>
    <name evidence="2" type="ordered locus">amb0440</name>
</gene>
<sequence>MAAGEGWHTPARERHLQPPRGEGMAEVIGDFSELMGTVTNGLTLTFSASSIPLKQRWRNNGLSADFLADYVTTFFPKDEADPASLARQQDIRSAVAYIANELLENAMKYSEESLAVPTTIQLLLVPDAILFSEVNRTSGERGEAFLGFVRALAASDPSEMYLRQLERAGEDGGSGLGLLTMLNDYGAKLAWRFDTLPDGSSQITTQVRLDI</sequence>
<evidence type="ECO:0000256" key="1">
    <source>
        <dbReference type="SAM" id="MobiDB-lite"/>
    </source>
</evidence>
<dbReference type="NCBIfam" id="NF047703">
    <property type="entry name" value="slr1658_superfam"/>
    <property type="match status" value="1"/>
</dbReference>
<evidence type="ECO:0000313" key="2">
    <source>
        <dbReference type="EMBL" id="BAE49244.1"/>
    </source>
</evidence>
<dbReference type="EMBL" id="AP007255">
    <property type="protein sequence ID" value="BAE49244.1"/>
    <property type="molecule type" value="Genomic_DNA"/>
</dbReference>
<proteinExistence type="predicted"/>
<dbReference type="InterPro" id="IPR058084">
    <property type="entry name" value="Slr1658-like"/>
</dbReference>